<feature type="domain" description="Spore germination protein N-terminal" evidence="9">
    <location>
        <begin position="25"/>
        <end position="200"/>
    </location>
</feature>
<gene>
    <name evidence="10" type="ORF">ACFQ2I_00450</name>
</gene>
<keyword evidence="4" id="KW-0732">Signal</keyword>
<evidence type="ECO:0000256" key="6">
    <source>
        <dbReference type="ARBA" id="ARBA00023139"/>
    </source>
</evidence>
<dbReference type="Pfam" id="PF25198">
    <property type="entry name" value="Spore_GerAC_N"/>
    <property type="match status" value="1"/>
</dbReference>
<keyword evidence="5" id="KW-0472">Membrane</keyword>
<dbReference type="Pfam" id="PF05504">
    <property type="entry name" value="Spore_GerAC"/>
    <property type="match status" value="1"/>
</dbReference>
<organism evidence="10 11">
    <name type="scientific">Paenibacillus chungangensis</name>
    <dbReference type="NCBI Taxonomy" id="696535"/>
    <lineage>
        <taxon>Bacteria</taxon>
        <taxon>Bacillati</taxon>
        <taxon>Bacillota</taxon>
        <taxon>Bacilli</taxon>
        <taxon>Bacillales</taxon>
        <taxon>Paenibacillaceae</taxon>
        <taxon>Paenibacillus</taxon>
    </lineage>
</organism>
<dbReference type="InterPro" id="IPR046953">
    <property type="entry name" value="Spore_GerAC-like_C"/>
</dbReference>
<evidence type="ECO:0000259" key="9">
    <source>
        <dbReference type="Pfam" id="PF25198"/>
    </source>
</evidence>
<dbReference type="PANTHER" id="PTHR35789">
    <property type="entry name" value="SPORE GERMINATION PROTEIN B3"/>
    <property type="match status" value="1"/>
</dbReference>
<comment type="subcellular location">
    <subcellularLocation>
        <location evidence="1">Membrane</location>
        <topology evidence="1">Lipid-anchor</topology>
    </subcellularLocation>
</comment>
<comment type="similarity">
    <text evidence="2">Belongs to the GerABKC lipoprotein family.</text>
</comment>
<dbReference type="RefSeq" id="WP_377561469.1">
    <property type="nucleotide sequence ID" value="NZ_JBHTJZ010000002.1"/>
</dbReference>
<dbReference type="PROSITE" id="PS51257">
    <property type="entry name" value="PROKAR_LIPOPROTEIN"/>
    <property type="match status" value="1"/>
</dbReference>
<evidence type="ECO:0000313" key="11">
    <source>
        <dbReference type="Proteomes" id="UP001596989"/>
    </source>
</evidence>
<keyword evidence="6" id="KW-0564">Palmitate</keyword>
<name>A0ABW3HK38_9BACL</name>
<keyword evidence="3" id="KW-0309">Germination</keyword>
<feature type="domain" description="Spore germination GerAC-like C-terminal" evidence="8">
    <location>
        <begin position="228"/>
        <end position="393"/>
    </location>
</feature>
<dbReference type="InterPro" id="IPR008844">
    <property type="entry name" value="Spore_GerAC-like"/>
</dbReference>
<evidence type="ECO:0000256" key="7">
    <source>
        <dbReference type="ARBA" id="ARBA00023288"/>
    </source>
</evidence>
<dbReference type="PANTHER" id="PTHR35789:SF1">
    <property type="entry name" value="SPORE GERMINATION PROTEIN B3"/>
    <property type="match status" value="1"/>
</dbReference>
<dbReference type="InterPro" id="IPR057336">
    <property type="entry name" value="GerAC_N"/>
</dbReference>
<dbReference type="Gene3D" id="6.20.190.10">
    <property type="entry name" value="Nutrient germinant receptor protein C, domain 1"/>
    <property type="match status" value="1"/>
</dbReference>
<keyword evidence="11" id="KW-1185">Reference proteome</keyword>
<keyword evidence="7" id="KW-0449">Lipoprotein</keyword>
<dbReference type="EMBL" id="JBHTJZ010000002">
    <property type="protein sequence ID" value="MFD0957862.1"/>
    <property type="molecule type" value="Genomic_DNA"/>
</dbReference>
<accession>A0ABW3HK38</accession>
<protein>
    <submittedName>
        <fullName evidence="10">Ger(X)C family spore germination protein</fullName>
    </submittedName>
</protein>
<proteinExistence type="inferred from homology"/>
<reference evidence="11" key="1">
    <citation type="journal article" date="2019" name="Int. J. Syst. Evol. Microbiol.">
        <title>The Global Catalogue of Microorganisms (GCM) 10K type strain sequencing project: providing services to taxonomists for standard genome sequencing and annotation.</title>
        <authorList>
            <consortium name="The Broad Institute Genomics Platform"/>
            <consortium name="The Broad Institute Genome Sequencing Center for Infectious Disease"/>
            <person name="Wu L."/>
            <person name="Ma J."/>
        </authorList>
    </citation>
    <scope>NUCLEOTIDE SEQUENCE [LARGE SCALE GENOMIC DNA]</scope>
    <source>
        <strain evidence="11">CCUG 59129</strain>
    </source>
</reference>
<evidence type="ECO:0000256" key="4">
    <source>
        <dbReference type="ARBA" id="ARBA00022729"/>
    </source>
</evidence>
<dbReference type="InterPro" id="IPR038501">
    <property type="entry name" value="Spore_GerAC_C_sf"/>
</dbReference>
<dbReference type="Proteomes" id="UP001596989">
    <property type="component" value="Unassembled WGS sequence"/>
</dbReference>
<dbReference type="NCBIfam" id="TIGR02887">
    <property type="entry name" value="spore_ger_x_C"/>
    <property type="match status" value="1"/>
</dbReference>
<comment type="caution">
    <text evidence="10">The sequence shown here is derived from an EMBL/GenBank/DDBJ whole genome shotgun (WGS) entry which is preliminary data.</text>
</comment>
<evidence type="ECO:0000256" key="1">
    <source>
        <dbReference type="ARBA" id="ARBA00004635"/>
    </source>
</evidence>
<dbReference type="Gene3D" id="3.30.300.210">
    <property type="entry name" value="Nutrient germinant receptor protein C, domain 3"/>
    <property type="match status" value="1"/>
</dbReference>
<evidence type="ECO:0000256" key="5">
    <source>
        <dbReference type="ARBA" id="ARBA00023136"/>
    </source>
</evidence>
<evidence type="ECO:0000256" key="2">
    <source>
        <dbReference type="ARBA" id="ARBA00007886"/>
    </source>
</evidence>
<evidence type="ECO:0000259" key="8">
    <source>
        <dbReference type="Pfam" id="PF05504"/>
    </source>
</evidence>
<evidence type="ECO:0000313" key="10">
    <source>
        <dbReference type="EMBL" id="MFD0957862.1"/>
    </source>
</evidence>
<sequence length="401" mass="44767">MVPRLLAVSFVAMSIMLAATGCWDIQYLDKLGVVMAIGVDKDHSGKHRFKITVQTVLPQNAVGVKGGDGSPVMTLSDTGDTLFEAMRKMSAKTSRRLYFSHTQLLIISEEVAREGIYPIMDLIERNSNVRSDISVMITRGMHAEQLLQIQTQMESIPANQMRDSVVINQKIYGKTYNVQVRDIAHLSESAGMQAAVPVIGIDGLADAGNSKNSVDVISMKVKPELKAMAVFHKGKLRGYLTPEQSRGLAWIQNKIKNTAVKQGCRKHQGHYIIEVIKSATKIKARKGDNGLPLIEVEVRLKAAMHEVVCPDMHVHDETVLRQMEKKLDETVEAEIMNAISKVQKELRADALGWGVATYHYQPKLWKQLYRDWEHVFPDVPSRVKCISEIISTGVRSDTIPQ</sequence>
<evidence type="ECO:0000256" key="3">
    <source>
        <dbReference type="ARBA" id="ARBA00022544"/>
    </source>
</evidence>